<evidence type="ECO:0000313" key="1">
    <source>
        <dbReference type="EMBL" id="QOY90970.1"/>
    </source>
</evidence>
<keyword evidence="2" id="KW-1185">Reference proteome</keyword>
<reference evidence="1 2" key="1">
    <citation type="submission" date="2020-10" db="EMBL/GenBank/DDBJ databases">
        <title>Complete genome sequence of Paludibaculum fermentans P105T, a facultatively anaerobic acidobacterium capable of dissimilatory Fe(III) reduction.</title>
        <authorList>
            <person name="Dedysh S.N."/>
            <person name="Beletsky A.V."/>
            <person name="Kulichevskaya I.S."/>
            <person name="Mardanov A.V."/>
            <person name="Ravin N.V."/>
        </authorList>
    </citation>
    <scope>NUCLEOTIDE SEQUENCE [LARGE SCALE GENOMIC DNA]</scope>
    <source>
        <strain evidence="1 2">P105</strain>
    </source>
</reference>
<dbReference type="Proteomes" id="UP000593892">
    <property type="component" value="Chromosome"/>
</dbReference>
<organism evidence="1 2">
    <name type="scientific">Paludibaculum fermentans</name>
    <dbReference type="NCBI Taxonomy" id="1473598"/>
    <lineage>
        <taxon>Bacteria</taxon>
        <taxon>Pseudomonadati</taxon>
        <taxon>Acidobacteriota</taxon>
        <taxon>Terriglobia</taxon>
        <taxon>Bryobacterales</taxon>
        <taxon>Bryobacteraceae</taxon>
        <taxon>Paludibaculum</taxon>
    </lineage>
</organism>
<protein>
    <submittedName>
        <fullName evidence="1">Uncharacterized protein</fullName>
    </submittedName>
</protein>
<sequence length="45" mass="4641">MLPGKAGQAGIESRFVEMALGGFQVLQGILEAAFGDGDLCIDCIV</sequence>
<dbReference type="KEGG" id="pfer:IRI77_13790"/>
<proteinExistence type="predicted"/>
<dbReference type="EMBL" id="CP063849">
    <property type="protein sequence ID" value="QOY90970.1"/>
    <property type="molecule type" value="Genomic_DNA"/>
</dbReference>
<name>A0A7S7SPA4_PALFE</name>
<gene>
    <name evidence="1" type="ORF">IRI77_13790</name>
</gene>
<dbReference type="RefSeq" id="WP_194452627.1">
    <property type="nucleotide sequence ID" value="NZ_CP063849.1"/>
</dbReference>
<accession>A0A7S7SPA4</accession>
<dbReference type="AlphaFoldDB" id="A0A7S7SPA4"/>
<evidence type="ECO:0000313" key="2">
    <source>
        <dbReference type="Proteomes" id="UP000593892"/>
    </source>
</evidence>